<reference evidence="10" key="1">
    <citation type="submission" date="2016-04" db="EMBL/GenBank/DDBJ databases">
        <authorList>
            <person name="Chen L."/>
            <person name="Zhuang W."/>
            <person name="Wang G."/>
        </authorList>
    </citation>
    <scope>NUCLEOTIDE SEQUENCE [LARGE SCALE GENOMIC DNA]</scope>
    <source>
        <strain evidence="10">208</strain>
    </source>
</reference>
<dbReference type="CDD" id="cd06171">
    <property type="entry name" value="Sigma70_r4"/>
    <property type="match status" value="1"/>
</dbReference>
<dbReference type="PANTHER" id="PTHR43133:SF46">
    <property type="entry name" value="RNA POLYMERASE SIGMA-70 FACTOR ECF SUBFAMILY"/>
    <property type="match status" value="1"/>
</dbReference>
<feature type="domain" description="RNA polymerase sigma factor 70 region 4 type 2" evidence="8">
    <location>
        <begin position="124"/>
        <end position="175"/>
    </location>
</feature>
<feature type="domain" description="RNA polymerase sigma-70 region 2" evidence="7">
    <location>
        <begin position="28"/>
        <end position="94"/>
    </location>
</feature>
<evidence type="ECO:0000256" key="5">
    <source>
        <dbReference type="ARBA" id="ARBA00023163"/>
    </source>
</evidence>
<keyword evidence="5 6" id="KW-0804">Transcription</keyword>
<dbReference type="GO" id="GO:0003677">
    <property type="term" value="F:DNA binding"/>
    <property type="evidence" value="ECO:0007669"/>
    <property type="project" value="UniProtKB-KW"/>
</dbReference>
<dbReference type="InterPro" id="IPR014284">
    <property type="entry name" value="RNA_pol_sigma-70_dom"/>
</dbReference>
<evidence type="ECO:0000256" key="3">
    <source>
        <dbReference type="ARBA" id="ARBA00023082"/>
    </source>
</evidence>
<dbReference type="InterPro" id="IPR007627">
    <property type="entry name" value="RNA_pol_sigma70_r2"/>
</dbReference>
<evidence type="ECO:0000259" key="8">
    <source>
        <dbReference type="Pfam" id="PF08281"/>
    </source>
</evidence>
<dbReference type="Proteomes" id="UP000192276">
    <property type="component" value="Unassembled WGS sequence"/>
</dbReference>
<keyword evidence="2 6" id="KW-0805">Transcription regulation</keyword>
<organism evidence="9 10">
    <name type="scientific">Niastella populi</name>
    <dbReference type="NCBI Taxonomy" id="550983"/>
    <lineage>
        <taxon>Bacteria</taxon>
        <taxon>Pseudomonadati</taxon>
        <taxon>Bacteroidota</taxon>
        <taxon>Chitinophagia</taxon>
        <taxon>Chitinophagales</taxon>
        <taxon>Chitinophagaceae</taxon>
        <taxon>Niastella</taxon>
    </lineage>
</organism>
<evidence type="ECO:0000313" key="10">
    <source>
        <dbReference type="Proteomes" id="UP000192276"/>
    </source>
</evidence>
<dbReference type="STRING" id="550983.A4R26_06030"/>
<keyword evidence="3 6" id="KW-0731">Sigma factor</keyword>
<dbReference type="RefSeq" id="WP_081169415.1">
    <property type="nucleotide sequence ID" value="NZ_LWBP01000210.1"/>
</dbReference>
<evidence type="ECO:0000256" key="6">
    <source>
        <dbReference type="RuleBase" id="RU000716"/>
    </source>
</evidence>
<comment type="similarity">
    <text evidence="1 6">Belongs to the sigma-70 factor family. ECF subfamily.</text>
</comment>
<dbReference type="NCBIfam" id="TIGR02985">
    <property type="entry name" value="Sig70_bacteroi1"/>
    <property type="match status" value="1"/>
</dbReference>
<dbReference type="InterPro" id="IPR013249">
    <property type="entry name" value="RNA_pol_sigma70_r4_t2"/>
</dbReference>
<keyword evidence="10" id="KW-1185">Reference proteome</keyword>
<dbReference type="GO" id="GO:0006352">
    <property type="term" value="P:DNA-templated transcription initiation"/>
    <property type="evidence" value="ECO:0007669"/>
    <property type="project" value="InterPro"/>
</dbReference>
<dbReference type="SUPFAM" id="SSF88946">
    <property type="entry name" value="Sigma2 domain of RNA polymerase sigma factors"/>
    <property type="match status" value="1"/>
</dbReference>
<dbReference type="InterPro" id="IPR013324">
    <property type="entry name" value="RNA_pol_sigma_r3/r4-like"/>
</dbReference>
<dbReference type="InterPro" id="IPR039425">
    <property type="entry name" value="RNA_pol_sigma-70-like"/>
</dbReference>
<dbReference type="PROSITE" id="PS01063">
    <property type="entry name" value="SIGMA70_ECF"/>
    <property type="match status" value="1"/>
</dbReference>
<gene>
    <name evidence="9" type="ORF">A4R26_06030</name>
</gene>
<dbReference type="InterPro" id="IPR014327">
    <property type="entry name" value="RNA_pol_sigma70_bacteroid"/>
</dbReference>
<evidence type="ECO:0000256" key="2">
    <source>
        <dbReference type="ARBA" id="ARBA00023015"/>
    </source>
</evidence>
<evidence type="ECO:0000259" key="7">
    <source>
        <dbReference type="Pfam" id="PF04542"/>
    </source>
</evidence>
<dbReference type="InterPro" id="IPR000838">
    <property type="entry name" value="RNA_pol_sigma70_ECF_CS"/>
</dbReference>
<dbReference type="EMBL" id="LWBP01000210">
    <property type="protein sequence ID" value="OQP53536.1"/>
    <property type="molecule type" value="Genomic_DNA"/>
</dbReference>
<proteinExistence type="inferred from homology"/>
<dbReference type="Gene3D" id="1.10.1740.10">
    <property type="match status" value="1"/>
</dbReference>
<dbReference type="Gene3D" id="1.10.10.10">
    <property type="entry name" value="Winged helix-like DNA-binding domain superfamily/Winged helix DNA-binding domain"/>
    <property type="match status" value="1"/>
</dbReference>
<protein>
    <recommendedName>
        <fullName evidence="6">RNA polymerase sigma factor</fullName>
    </recommendedName>
</protein>
<sequence length="197" mass="22947">MSPDPSYTENELLRLIAEGDKNAFTQIFNNYRNKIYSIAYDLTGSTAVAEEIVQDVFLKIWVKRNSLNEVEHFRAYLFTITRNYVFTALKRIARKESIEVSAMQEAPLYYHDTENRVLNNEYTRILQAAIERLPEQQRQVYNLIKNEGLKREEAAAALHLSPETVKTHLAQAMRSIRTYCLARLDISIALIILIRNY</sequence>
<evidence type="ECO:0000256" key="1">
    <source>
        <dbReference type="ARBA" id="ARBA00010641"/>
    </source>
</evidence>
<dbReference type="AlphaFoldDB" id="A0A1V9F5M2"/>
<keyword evidence="4 6" id="KW-0238">DNA-binding</keyword>
<comment type="caution">
    <text evidence="9">The sequence shown here is derived from an EMBL/GenBank/DDBJ whole genome shotgun (WGS) entry which is preliminary data.</text>
</comment>
<evidence type="ECO:0000256" key="4">
    <source>
        <dbReference type="ARBA" id="ARBA00023125"/>
    </source>
</evidence>
<evidence type="ECO:0000313" key="9">
    <source>
        <dbReference type="EMBL" id="OQP53536.1"/>
    </source>
</evidence>
<dbReference type="InterPro" id="IPR036388">
    <property type="entry name" value="WH-like_DNA-bd_sf"/>
</dbReference>
<dbReference type="Pfam" id="PF08281">
    <property type="entry name" value="Sigma70_r4_2"/>
    <property type="match status" value="1"/>
</dbReference>
<dbReference type="Pfam" id="PF04542">
    <property type="entry name" value="Sigma70_r2"/>
    <property type="match status" value="1"/>
</dbReference>
<dbReference type="InterPro" id="IPR013325">
    <property type="entry name" value="RNA_pol_sigma_r2"/>
</dbReference>
<dbReference type="GO" id="GO:0016987">
    <property type="term" value="F:sigma factor activity"/>
    <property type="evidence" value="ECO:0007669"/>
    <property type="project" value="UniProtKB-KW"/>
</dbReference>
<dbReference type="NCBIfam" id="TIGR02937">
    <property type="entry name" value="sigma70-ECF"/>
    <property type="match status" value="1"/>
</dbReference>
<dbReference type="OrthoDB" id="799938at2"/>
<dbReference type="SUPFAM" id="SSF88659">
    <property type="entry name" value="Sigma3 and sigma4 domains of RNA polymerase sigma factors"/>
    <property type="match status" value="1"/>
</dbReference>
<name>A0A1V9F5M2_9BACT</name>
<dbReference type="PANTHER" id="PTHR43133">
    <property type="entry name" value="RNA POLYMERASE ECF-TYPE SIGMA FACTO"/>
    <property type="match status" value="1"/>
</dbReference>
<accession>A0A1V9F5M2</accession>